<evidence type="ECO:0000313" key="1">
    <source>
        <dbReference type="EMBL" id="VVA99595.1"/>
    </source>
</evidence>
<protein>
    <recommendedName>
        <fullName evidence="3">FBD domain-containing protein</fullName>
    </recommendedName>
</protein>
<accession>A0A565BEJ6</accession>
<proteinExistence type="predicted"/>
<dbReference type="EMBL" id="CABITT030000003">
    <property type="protein sequence ID" value="VVA99595.1"/>
    <property type="molecule type" value="Genomic_DNA"/>
</dbReference>
<gene>
    <name evidence="1" type="ORF">ANE_LOCUS10040</name>
</gene>
<sequence>MPVLLRNCPHLETLVLEGLLHFETDKCGDACECVSREDKGCSLSSSPVKKLQTRGIKGTMKEPGMIKHFMESFLCLKEMDVYAEENDPTIFKIPGMMKVVAHMLYKEFLSYDVCTLLCVRIGLNSEGGKNHRACQC</sequence>
<name>A0A565BEJ6_9BRAS</name>
<reference evidence="1" key="1">
    <citation type="submission" date="2019-07" db="EMBL/GenBank/DDBJ databases">
        <authorList>
            <person name="Dittberner H."/>
        </authorList>
    </citation>
    <scope>NUCLEOTIDE SEQUENCE [LARGE SCALE GENOMIC DNA]</scope>
</reference>
<dbReference type="AlphaFoldDB" id="A0A565BEJ6"/>
<organism evidence="1 2">
    <name type="scientific">Arabis nemorensis</name>
    <dbReference type="NCBI Taxonomy" id="586526"/>
    <lineage>
        <taxon>Eukaryota</taxon>
        <taxon>Viridiplantae</taxon>
        <taxon>Streptophyta</taxon>
        <taxon>Embryophyta</taxon>
        <taxon>Tracheophyta</taxon>
        <taxon>Spermatophyta</taxon>
        <taxon>Magnoliopsida</taxon>
        <taxon>eudicotyledons</taxon>
        <taxon>Gunneridae</taxon>
        <taxon>Pentapetalae</taxon>
        <taxon>rosids</taxon>
        <taxon>malvids</taxon>
        <taxon>Brassicales</taxon>
        <taxon>Brassicaceae</taxon>
        <taxon>Arabideae</taxon>
        <taxon>Arabis</taxon>
    </lineage>
</organism>
<dbReference type="PANTHER" id="PTHR31293:SF25">
    <property type="entry name" value="F-BOX_RNI SUPERFAMILY PROTEIN"/>
    <property type="match status" value="1"/>
</dbReference>
<dbReference type="OrthoDB" id="1087207at2759"/>
<dbReference type="Proteomes" id="UP000489600">
    <property type="component" value="Unassembled WGS sequence"/>
</dbReference>
<dbReference type="InterPro" id="IPR055294">
    <property type="entry name" value="FBL60-like"/>
</dbReference>
<keyword evidence="2" id="KW-1185">Reference proteome</keyword>
<evidence type="ECO:0008006" key="3">
    <source>
        <dbReference type="Google" id="ProtNLM"/>
    </source>
</evidence>
<evidence type="ECO:0000313" key="2">
    <source>
        <dbReference type="Proteomes" id="UP000489600"/>
    </source>
</evidence>
<dbReference type="PANTHER" id="PTHR31293">
    <property type="entry name" value="RNI-LIKE SUPERFAMILY PROTEIN"/>
    <property type="match status" value="1"/>
</dbReference>
<comment type="caution">
    <text evidence="1">The sequence shown here is derived from an EMBL/GenBank/DDBJ whole genome shotgun (WGS) entry which is preliminary data.</text>
</comment>